<dbReference type="RefSeq" id="WP_074749596.1">
    <property type="nucleotide sequence ID" value="NZ_FNCO01000001.1"/>
</dbReference>
<keyword evidence="5" id="KW-0547">Nucleotide-binding</keyword>
<sequence length="370" mass="38886">MREAIATTQRWVIHIESRLIAGHDGLNTDAINRLAGELATLHQRGLDVVVVSAGATAACAGPANAAPLPLHEAQALAAIGQIKLTNGWAQGLAAHGLQSAQILLTQDDLSHRKHYLNARSTLQVLLGKGVVSVVSENGTIASHGIRAGDTDSLGALVVNLVQADVYVLLTEVQGLLMPAAESGQADTFIDQAAAGDATLDRCAHDMTERLGFDVRSWLRSARLAARSGAHTVIADGRQAGVLDAIARGAPVGTLLTSDTHPAASRGRWLANQLPMRGVLEIIAGSYPGESDASGITALMVLRVEGVFQRGDMVVCRGADGVELARGLVNYSAQEIQKLRGQFVEAFSRQIGYVAEPDIISRENLVAYAAP</sequence>
<dbReference type="Pfam" id="PF00696">
    <property type="entry name" value="AA_kinase"/>
    <property type="match status" value="1"/>
</dbReference>
<keyword evidence="11" id="KW-1185">Reference proteome</keyword>
<dbReference type="NCBIfam" id="TIGR01027">
    <property type="entry name" value="proB"/>
    <property type="match status" value="1"/>
</dbReference>
<dbReference type="STRING" id="89065.SAMN05216605_101264"/>
<keyword evidence="3" id="KW-0641">Proline biosynthesis</keyword>
<dbReference type="GO" id="GO:0005524">
    <property type="term" value="F:ATP binding"/>
    <property type="evidence" value="ECO:0007669"/>
    <property type="project" value="UniProtKB-KW"/>
</dbReference>
<dbReference type="PIRSF" id="PIRSF000729">
    <property type="entry name" value="GK"/>
    <property type="match status" value="1"/>
</dbReference>
<dbReference type="GO" id="GO:0008652">
    <property type="term" value="P:amino acid biosynthetic process"/>
    <property type="evidence" value="ECO:0007669"/>
    <property type="project" value="UniProtKB-KW"/>
</dbReference>
<feature type="domain" description="PUA" evidence="9">
    <location>
        <begin position="292"/>
        <end position="344"/>
    </location>
</feature>
<dbReference type="FunFam" id="3.40.1160.10:FF:000006">
    <property type="entry name" value="Glutamate 5-kinase"/>
    <property type="match status" value="1"/>
</dbReference>
<keyword evidence="6 10" id="KW-0418">Kinase</keyword>
<dbReference type="CDD" id="cd21157">
    <property type="entry name" value="PUA_G5K"/>
    <property type="match status" value="1"/>
</dbReference>
<evidence type="ECO:0000313" key="10">
    <source>
        <dbReference type="EMBL" id="SDG14426.1"/>
    </source>
</evidence>
<dbReference type="InterPro" id="IPR036974">
    <property type="entry name" value="PUA_sf"/>
</dbReference>
<dbReference type="PROSITE" id="PS50890">
    <property type="entry name" value="PUA"/>
    <property type="match status" value="1"/>
</dbReference>
<evidence type="ECO:0000256" key="1">
    <source>
        <dbReference type="ARBA" id="ARBA00022490"/>
    </source>
</evidence>
<name>A0A1G7RUK4_9PSED</name>
<dbReference type="PANTHER" id="PTHR43654:SF1">
    <property type="entry name" value="ISOPENTENYL PHOSPHATE KINASE"/>
    <property type="match status" value="1"/>
</dbReference>
<reference evidence="11" key="1">
    <citation type="submission" date="2016-10" db="EMBL/GenBank/DDBJ databases">
        <authorList>
            <person name="Varghese N."/>
            <person name="Submissions S."/>
        </authorList>
    </citation>
    <scope>NUCLEOTIDE SEQUENCE [LARGE SCALE GENOMIC DNA]</scope>
    <source>
        <strain evidence="11">ATCC 700689</strain>
    </source>
</reference>
<feature type="domain" description="Aspartate/glutamate/uridylate kinase" evidence="8">
    <location>
        <begin position="12"/>
        <end position="233"/>
    </location>
</feature>
<evidence type="ECO:0000259" key="9">
    <source>
        <dbReference type="Pfam" id="PF01472"/>
    </source>
</evidence>
<dbReference type="AlphaFoldDB" id="A0A1G7RUK4"/>
<dbReference type="Pfam" id="PF01472">
    <property type="entry name" value="PUA"/>
    <property type="match status" value="1"/>
</dbReference>
<evidence type="ECO:0000256" key="5">
    <source>
        <dbReference type="ARBA" id="ARBA00022741"/>
    </source>
</evidence>
<dbReference type="GO" id="GO:0004349">
    <property type="term" value="F:glutamate 5-kinase activity"/>
    <property type="evidence" value="ECO:0007669"/>
    <property type="project" value="InterPro"/>
</dbReference>
<accession>A0A1G7RUK4</accession>
<evidence type="ECO:0000256" key="2">
    <source>
        <dbReference type="ARBA" id="ARBA00022605"/>
    </source>
</evidence>
<evidence type="ECO:0000256" key="4">
    <source>
        <dbReference type="ARBA" id="ARBA00022679"/>
    </source>
</evidence>
<keyword evidence="4" id="KW-0808">Transferase</keyword>
<dbReference type="InterPro" id="IPR011529">
    <property type="entry name" value="Glu_5kinase"/>
</dbReference>
<evidence type="ECO:0000259" key="8">
    <source>
        <dbReference type="Pfam" id="PF00696"/>
    </source>
</evidence>
<dbReference type="PANTHER" id="PTHR43654">
    <property type="entry name" value="GLUTAMATE 5-KINASE"/>
    <property type="match status" value="1"/>
</dbReference>
<evidence type="ECO:0000313" key="11">
    <source>
        <dbReference type="Proteomes" id="UP000182894"/>
    </source>
</evidence>
<dbReference type="InterPro" id="IPR036393">
    <property type="entry name" value="AceGlu_kinase-like_sf"/>
</dbReference>
<evidence type="ECO:0000256" key="6">
    <source>
        <dbReference type="ARBA" id="ARBA00022777"/>
    </source>
</evidence>
<dbReference type="InterPro" id="IPR001057">
    <property type="entry name" value="Glu/AcGlu_kinase"/>
</dbReference>
<dbReference type="GO" id="GO:0005829">
    <property type="term" value="C:cytosol"/>
    <property type="evidence" value="ECO:0007669"/>
    <property type="project" value="TreeGrafter"/>
</dbReference>
<protein>
    <submittedName>
        <fullName evidence="10">Glutamate 5-kinase</fullName>
    </submittedName>
</protein>
<proteinExistence type="predicted"/>
<keyword evidence="2" id="KW-0028">Amino-acid biosynthesis</keyword>
<dbReference type="EMBL" id="FNCO01000001">
    <property type="protein sequence ID" value="SDG14426.1"/>
    <property type="molecule type" value="Genomic_DNA"/>
</dbReference>
<dbReference type="OrthoDB" id="9804434at2"/>
<keyword evidence="7" id="KW-0067">ATP-binding</keyword>
<dbReference type="InterPro" id="IPR005715">
    <property type="entry name" value="Glu_5kinase/COase_Synthase"/>
</dbReference>
<dbReference type="InterPro" id="IPR002478">
    <property type="entry name" value="PUA"/>
</dbReference>
<organism evidence="10 11">
    <name type="scientific">Pseudomonas abietaniphila</name>
    <dbReference type="NCBI Taxonomy" id="89065"/>
    <lineage>
        <taxon>Bacteria</taxon>
        <taxon>Pseudomonadati</taxon>
        <taxon>Pseudomonadota</taxon>
        <taxon>Gammaproteobacteria</taxon>
        <taxon>Pseudomonadales</taxon>
        <taxon>Pseudomonadaceae</taxon>
        <taxon>Pseudomonas</taxon>
    </lineage>
</organism>
<dbReference type="Gene3D" id="3.40.1160.10">
    <property type="entry name" value="Acetylglutamate kinase-like"/>
    <property type="match status" value="2"/>
</dbReference>
<dbReference type="Proteomes" id="UP000182894">
    <property type="component" value="Unassembled WGS sequence"/>
</dbReference>
<evidence type="ECO:0000256" key="7">
    <source>
        <dbReference type="ARBA" id="ARBA00022840"/>
    </source>
</evidence>
<dbReference type="InterPro" id="IPR001048">
    <property type="entry name" value="Asp/Glu/Uridylate_kinase"/>
</dbReference>
<dbReference type="InterPro" id="IPR015947">
    <property type="entry name" value="PUA-like_sf"/>
</dbReference>
<keyword evidence="1" id="KW-0963">Cytoplasm</keyword>
<gene>
    <name evidence="10" type="ORF">SAMN05216605_101264</name>
</gene>
<dbReference type="SUPFAM" id="SSF88697">
    <property type="entry name" value="PUA domain-like"/>
    <property type="match status" value="1"/>
</dbReference>
<evidence type="ECO:0000256" key="3">
    <source>
        <dbReference type="ARBA" id="ARBA00022650"/>
    </source>
</evidence>
<dbReference type="SUPFAM" id="SSF53633">
    <property type="entry name" value="Carbamate kinase-like"/>
    <property type="match status" value="1"/>
</dbReference>
<dbReference type="GO" id="GO:0003723">
    <property type="term" value="F:RNA binding"/>
    <property type="evidence" value="ECO:0007669"/>
    <property type="project" value="InterPro"/>
</dbReference>
<dbReference type="PRINTS" id="PR00474">
    <property type="entry name" value="GLU5KINASE"/>
</dbReference>
<dbReference type="Gene3D" id="2.30.130.10">
    <property type="entry name" value="PUA domain"/>
    <property type="match status" value="1"/>
</dbReference>